<keyword evidence="5" id="KW-0238">DNA-binding</keyword>
<evidence type="ECO:0000256" key="7">
    <source>
        <dbReference type="SAM" id="MobiDB-lite"/>
    </source>
</evidence>
<dbReference type="GO" id="GO:0005694">
    <property type="term" value="C:chromosome"/>
    <property type="evidence" value="ECO:0007669"/>
    <property type="project" value="InterPro"/>
</dbReference>
<evidence type="ECO:0000256" key="4">
    <source>
        <dbReference type="ARBA" id="ARBA00023054"/>
    </source>
</evidence>
<evidence type="ECO:0000313" key="10">
    <source>
        <dbReference type="Proteomes" id="UP000648239"/>
    </source>
</evidence>
<feature type="coiled-coil region" evidence="6">
    <location>
        <begin position="263"/>
        <end position="318"/>
    </location>
</feature>
<dbReference type="InterPro" id="IPR036277">
    <property type="entry name" value="SMC_hinge_sf"/>
</dbReference>
<feature type="region of interest" description="Disordered" evidence="7">
    <location>
        <begin position="428"/>
        <end position="447"/>
    </location>
</feature>
<dbReference type="GO" id="GO:0007062">
    <property type="term" value="P:sister chromatid cohesion"/>
    <property type="evidence" value="ECO:0007669"/>
    <property type="project" value="InterPro"/>
</dbReference>
<dbReference type="Gene3D" id="3.30.70.1620">
    <property type="match status" value="1"/>
</dbReference>
<dbReference type="GO" id="GO:0003677">
    <property type="term" value="F:DNA binding"/>
    <property type="evidence" value="ECO:0007669"/>
    <property type="project" value="UniProtKB-KW"/>
</dbReference>
<dbReference type="PIRSF" id="PIRSF005719">
    <property type="entry name" value="SMC"/>
    <property type="match status" value="1"/>
</dbReference>
<protein>
    <submittedName>
        <fullName evidence="9">Chromosome segregation protein SMC</fullName>
    </submittedName>
</protein>
<dbReference type="HAMAP" id="MF_01894">
    <property type="entry name" value="Smc_prok"/>
    <property type="match status" value="1"/>
</dbReference>
<dbReference type="Proteomes" id="UP000648239">
    <property type="component" value="Unassembled WGS sequence"/>
</dbReference>
<dbReference type="InterPro" id="IPR024704">
    <property type="entry name" value="SMC"/>
</dbReference>
<feature type="coiled-coil region" evidence="6">
    <location>
        <begin position="921"/>
        <end position="948"/>
    </location>
</feature>
<dbReference type="AlphaFoldDB" id="A0A8J6Y1Y3"/>
<reference evidence="9 10" key="1">
    <citation type="submission" date="2020-08" db="EMBL/GenBank/DDBJ databases">
        <title>Acidobacteriota in marine sediments use diverse sulfur dissimilation pathways.</title>
        <authorList>
            <person name="Wasmund K."/>
        </authorList>
    </citation>
    <scope>NUCLEOTIDE SEQUENCE [LARGE SCALE GENOMIC DNA]</scope>
    <source>
        <strain evidence="9">MAG AM4</strain>
    </source>
</reference>
<dbReference type="Pfam" id="PF06470">
    <property type="entry name" value="SMC_hinge"/>
    <property type="match status" value="1"/>
</dbReference>
<organism evidence="9 10">
    <name type="scientific">Candidatus Polarisedimenticola svalbardensis</name>
    <dbReference type="NCBI Taxonomy" id="2886004"/>
    <lineage>
        <taxon>Bacteria</taxon>
        <taxon>Pseudomonadati</taxon>
        <taxon>Acidobacteriota</taxon>
        <taxon>Candidatus Polarisedimenticolia</taxon>
        <taxon>Candidatus Polarisedimenticolales</taxon>
        <taxon>Candidatus Polarisedimenticolaceae</taxon>
        <taxon>Candidatus Polarisedimenticola</taxon>
    </lineage>
</organism>
<accession>A0A8J6Y1Y3</accession>
<feature type="domain" description="SMC hinge" evidence="8">
    <location>
        <begin position="523"/>
        <end position="649"/>
    </location>
</feature>
<dbReference type="Gene3D" id="3.40.50.300">
    <property type="entry name" value="P-loop containing nucleotide triphosphate hydrolases"/>
    <property type="match status" value="2"/>
</dbReference>
<dbReference type="Pfam" id="PF02463">
    <property type="entry name" value="SMC_N"/>
    <property type="match status" value="1"/>
</dbReference>
<keyword evidence="1" id="KW-0963">Cytoplasm</keyword>
<keyword evidence="2" id="KW-0547">Nucleotide-binding</keyword>
<feature type="coiled-coil region" evidence="6">
    <location>
        <begin position="196"/>
        <end position="226"/>
    </location>
</feature>
<evidence type="ECO:0000256" key="5">
    <source>
        <dbReference type="ARBA" id="ARBA00023125"/>
    </source>
</evidence>
<dbReference type="EMBL" id="JACXWD010000015">
    <property type="protein sequence ID" value="MBD3867714.1"/>
    <property type="molecule type" value="Genomic_DNA"/>
</dbReference>
<feature type="coiled-coil region" evidence="6">
    <location>
        <begin position="1020"/>
        <end position="1054"/>
    </location>
</feature>
<evidence type="ECO:0000256" key="3">
    <source>
        <dbReference type="ARBA" id="ARBA00022840"/>
    </source>
</evidence>
<proteinExistence type="inferred from homology"/>
<dbReference type="GO" id="GO:0030261">
    <property type="term" value="P:chromosome condensation"/>
    <property type="evidence" value="ECO:0007669"/>
    <property type="project" value="InterPro"/>
</dbReference>
<feature type="non-terminal residue" evidence="9">
    <location>
        <position position="1181"/>
    </location>
</feature>
<dbReference type="SUPFAM" id="SSF52540">
    <property type="entry name" value="P-loop containing nucleoside triphosphate hydrolases"/>
    <property type="match status" value="1"/>
</dbReference>
<gene>
    <name evidence="9" type="primary">smc</name>
    <name evidence="9" type="ORF">IFK94_06290</name>
</gene>
<dbReference type="InterPro" id="IPR011890">
    <property type="entry name" value="SMC_prok"/>
</dbReference>
<dbReference type="SMART" id="SM00968">
    <property type="entry name" value="SMC_hinge"/>
    <property type="match status" value="1"/>
</dbReference>
<evidence type="ECO:0000259" key="8">
    <source>
        <dbReference type="SMART" id="SM00968"/>
    </source>
</evidence>
<keyword evidence="4 6" id="KW-0175">Coiled coil</keyword>
<evidence type="ECO:0000256" key="2">
    <source>
        <dbReference type="ARBA" id="ARBA00022741"/>
    </source>
</evidence>
<sequence length="1181" mass="130892">MLKLEKMQVSGFKSFSDRTEIRFPDGITAVVGPNGCGKSNLGDAINWVLGEQSPKNLRGKQMVDVIFNGSRGKKPKGMAEVSLYLKNDDSNLPPDRQRIVLTRKLFRSGESEYFLNGSRSRLKVIQEILRDEHVGAKTYATIEQGRIDQILNAKPKERRLIIEDAAGISGIKHKRRLAELKLESTHANLLRVNDIIVEVTRQINSLKRQAAKARRYQRLREELRTKERTLFGHRTREMDNRFGKLKDQEAVARDQEAASAAGLSRAEASLSEERHALDEADRVFRQAAESLHQLDMEIDREESAIRHARDRINEADETATLAADEAGRLTGRQEEIRARADEHRIVVEQGARQIEVLRERLAACQTELAGLAERQAEGREEQEQHRRDLFRAMNQGAEFRNRKKSLEESLTRTGAERAVLDGELRRASADHTRLTEESSDLTREAHDHRENLNRLALQQARREDSLAAIRERLAAGVEELAAGRAEAQSATARLRTLEDVATRFAGVSDGVRMLLTTGSAAGMKTHGVVADYVEAGKDIEAAAEVYLQGVLPAVILEDGADARLAVNMLRSEGAGRTTFLCRSQPVGGTAVGTPANGSSPVPGEILADPRVVGRLKHQIRLNTSMNGVVQDRIGDAVVVDSLETALELHARFPASDYLTREGEVVYASGLVSAGGDGSAEHGLLAHNRQANETRDSLERIGVEVARMEGEVQAARDDAAALEAQVRAGRQALEEAGRRKVELDLREQRAMEEEQKSSRQGDVLKSEVANLLQAAEQLQSELTEKSRLVHEAEQSHADLEAKMKTRAEELTSLEAVLQEKNEAAAQHRAELAAMGQQQESSDREQQRLDESLADLGARIAGHRGEADKARVRSTEARELVRTTEASLTEHLAIRADKDGEVKAMESSIAERRLVLSGSEGGLHGLKTELDRLRETTRLAEMERTKAESDRTHLDELCQGELGCSAADALSLLEEEEGQASEETGDGEKLPLDLVKLGEEVDEIREKIEKIGPVNMMAIDEFSELEERHTFLTAQKEDLTQSMASLQETIKKINRTSRERFATAFEAIRKNYQEIFAVLFSGGRADLHMEEGEDILESGIEIMAQPPGKRLGSVNLMSGGEKAMSAIALLFAIFRFRPSPFCLLDEVDAALDDANVARFTKMVAEYAQHTQFILVTHNKVSME</sequence>
<dbReference type="GO" id="GO:0016887">
    <property type="term" value="F:ATP hydrolysis activity"/>
    <property type="evidence" value="ECO:0007669"/>
    <property type="project" value="InterPro"/>
</dbReference>
<dbReference type="GO" id="GO:0005524">
    <property type="term" value="F:ATP binding"/>
    <property type="evidence" value="ECO:0007669"/>
    <property type="project" value="UniProtKB-KW"/>
</dbReference>
<name>A0A8J6Y1Y3_9BACT</name>
<feature type="region of interest" description="Disordered" evidence="7">
    <location>
        <begin position="821"/>
        <end position="846"/>
    </location>
</feature>
<dbReference type="NCBIfam" id="TIGR02168">
    <property type="entry name" value="SMC_prok_B"/>
    <property type="match status" value="1"/>
</dbReference>
<evidence type="ECO:0000256" key="1">
    <source>
        <dbReference type="ARBA" id="ARBA00022490"/>
    </source>
</evidence>
<comment type="caution">
    <text evidence="9">The sequence shown here is derived from an EMBL/GenBank/DDBJ whole genome shotgun (WGS) entry which is preliminary data.</text>
</comment>
<keyword evidence="3" id="KW-0067">ATP-binding</keyword>
<dbReference type="Gene3D" id="1.20.1060.20">
    <property type="match status" value="1"/>
</dbReference>
<dbReference type="InterPro" id="IPR010935">
    <property type="entry name" value="SMC_hinge"/>
</dbReference>
<dbReference type="InterPro" id="IPR003395">
    <property type="entry name" value="RecF/RecN/SMC_N"/>
</dbReference>
<feature type="coiled-coil region" evidence="6">
    <location>
        <begin position="347"/>
        <end position="374"/>
    </location>
</feature>
<dbReference type="PANTHER" id="PTHR43977">
    <property type="entry name" value="STRUCTURAL MAINTENANCE OF CHROMOSOMES PROTEIN 3"/>
    <property type="match status" value="1"/>
</dbReference>
<evidence type="ECO:0000313" key="9">
    <source>
        <dbReference type="EMBL" id="MBD3867714.1"/>
    </source>
</evidence>
<dbReference type="InterPro" id="IPR027417">
    <property type="entry name" value="P-loop_NTPase"/>
</dbReference>
<dbReference type="SUPFAM" id="SSF75553">
    <property type="entry name" value="Smc hinge domain"/>
    <property type="match status" value="1"/>
</dbReference>
<evidence type="ECO:0000256" key="6">
    <source>
        <dbReference type="SAM" id="Coils"/>
    </source>
</evidence>